<sequence>MAAMDLSDGFDVHDYRAKLKLLRQDAGSMTLENREDLACPACDRPFERLFVTDDDRATFGSAPDGPICLARTAERLLVLTH</sequence>
<dbReference type="AlphaFoldDB" id="A0A7D5LAF3"/>
<organism evidence="1 2">
    <name type="scientific">Halorarum salinum</name>
    <dbReference type="NCBI Taxonomy" id="2743089"/>
    <lineage>
        <taxon>Archaea</taxon>
        <taxon>Methanobacteriati</taxon>
        <taxon>Methanobacteriota</taxon>
        <taxon>Stenosarchaea group</taxon>
        <taxon>Halobacteria</taxon>
        <taxon>Halobacteriales</taxon>
        <taxon>Haloferacaceae</taxon>
        <taxon>Halorarum</taxon>
    </lineage>
</organism>
<keyword evidence="1" id="KW-0969">Cilium</keyword>
<reference evidence="1 2" key="1">
    <citation type="submission" date="2020-06" db="EMBL/GenBank/DDBJ databases">
        <title>NJ-3-1, isolated from saline soil.</title>
        <authorList>
            <person name="Cui H.L."/>
            <person name="Shi X."/>
        </authorList>
    </citation>
    <scope>NUCLEOTIDE SEQUENCE [LARGE SCALE GENOMIC DNA]</scope>
    <source>
        <strain evidence="1 2">NJ-3-1</strain>
    </source>
</reference>
<dbReference type="EMBL" id="CP058579">
    <property type="protein sequence ID" value="QLG61455.1"/>
    <property type="molecule type" value="Genomic_DNA"/>
</dbReference>
<accession>A0A7D5LAF3</accession>
<evidence type="ECO:0000313" key="1">
    <source>
        <dbReference type="EMBL" id="QLG61455.1"/>
    </source>
</evidence>
<proteinExistence type="predicted"/>
<keyword evidence="1" id="KW-0282">Flagellum</keyword>
<evidence type="ECO:0000313" key="2">
    <source>
        <dbReference type="Proteomes" id="UP000509626"/>
    </source>
</evidence>
<keyword evidence="1" id="KW-0966">Cell projection</keyword>
<keyword evidence="2" id="KW-1185">Reference proteome</keyword>
<dbReference type="OrthoDB" id="191000at2157"/>
<gene>
    <name evidence="1" type="ORF">HUG12_06785</name>
</gene>
<dbReference type="Proteomes" id="UP000509626">
    <property type="component" value="Chromosome"/>
</dbReference>
<dbReference type="KEGG" id="halu:HUG12_06785"/>
<protein>
    <submittedName>
        <fullName evidence="1">Flagella cluster protein</fullName>
    </submittedName>
</protein>
<name>A0A7D5LAF3_9EURY</name>
<dbReference type="Pfam" id="PF24110">
    <property type="entry name" value="DUF7385"/>
    <property type="match status" value="1"/>
</dbReference>
<dbReference type="InterPro" id="IPR055809">
    <property type="entry name" value="DUF7385"/>
</dbReference>